<dbReference type="RefSeq" id="WP_121047517.1">
    <property type="nucleotide sequence ID" value="NZ_AP018711.1"/>
</dbReference>
<evidence type="ECO:0000259" key="1">
    <source>
        <dbReference type="Pfam" id="PF14397"/>
    </source>
</evidence>
<reference evidence="3 5" key="2">
    <citation type="submission" date="2018-10" db="EMBL/GenBank/DDBJ databases">
        <title>Genomic Encyclopedia of Type Strains, Phase IV (KMG-IV): sequencing the most valuable type-strain genomes for metagenomic binning, comparative biology and taxonomic classification.</title>
        <authorList>
            <person name="Goeker M."/>
        </authorList>
    </citation>
    <scope>NUCLEOTIDE SEQUENCE [LARGE SCALE GENOMIC DNA]</scope>
    <source>
        <strain evidence="3 5">DSM 19791</strain>
    </source>
</reference>
<sequence>MGLRNITDTLRYARAGTADGGLPLGAQLSEMIRLRFGPFRLRPQEYYEQRLYRPEMPFEAKRAFVGSWAKSTIYSAGNHRWDAVADDKLLTYQFLDGLGLLYPKIVAIGHTHRTYPGVPTLDSPEALGAWLRDGCPFPLFAKPSDLALGMGCALIQGYDRGSDALQLSDGTAIGIGDYVRKMWTRSAGPLIFQELIIPHEDLVRVIGPRAATMRIMVLLLPEGPRVHRIAFRIPVGSNMTDNYRSGKSGNMLGHVDPKTGEVMTVHSGVGAAHRTIAHHPDTGVPFAGWRLPFWPETLNAVRIAAAGLAGIPVQGWDVALTPEGPSFVEVNHRGDFDLLQQAEGRGVADETFLGLLKA</sequence>
<dbReference type="Proteomes" id="UP000275727">
    <property type="component" value="Chromosome"/>
</dbReference>
<evidence type="ECO:0000313" key="4">
    <source>
        <dbReference type="Proteomes" id="UP000275727"/>
    </source>
</evidence>
<feature type="domain" description="Alpha-L-glutamate ligase-related protein ATP-grasp" evidence="1">
    <location>
        <begin position="86"/>
        <end position="349"/>
    </location>
</feature>
<gene>
    <name evidence="3" type="ORF">DFR51_0570</name>
    <name evidence="2" type="ORF">SmB9_16020</name>
</gene>
<dbReference type="Pfam" id="PF14397">
    <property type="entry name" value="ATPgrasp_ST"/>
    <property type="match status" value="1"/>
</dbReference>
<dbReference type="InterPro" id="IPR039523">
    <property type="entry name" value="RimK-rel_E_lig_ATP-grasp"/>
</dbReference>
<accession>A0AAD1G0S1</accession>
<proteinExistence type="predicted"/>
<dbReference type="Proteomes" id="UP000276029">
    <property type="component" value="Unassembled WGS sequence"/>
</dbReference>
<dbReference type="KEGG" id="smic:SmB9_16020"/>
<dbReference type="AlphaFoldDB" id="A0AAD1G0S1"/>
<name>A0AAD1G0S1_SPHMI</name>
<reference evidence="2 4" key="1">
    <citation type="submission" date="2018-06" db="EMBL/GenBank/DDBJ databases">
        <title>Complete Genome Sequence of the Microcystin-Degrading Bacterium Sphingosinicella microcystinivorans Strain B-9.</title>
        <authorList>
            <person name="Jin H."/>
            <person name="Nishizawa T."/>
            <person name="Guo Y."/>
            <person name="Nishizawa A."/>
            <person name="Park H."/>
            <person name="Kato H."/>
            <person name="Tsuji K."/>
            <person name="Harada K."/>
        </authorList>
    </citation>
    <scope>NUCLEOTIDE SEQUENCE [LARGE SCALE GENOMIC DNA]</scope>
    <source>
        <strain evidence="2 4">B9</strain>
    </source>
</reference>
<evidence type="ECO:0000313" key="3">
    <source>
        <dbReference type="EMBL" id="RKS91023.1"/>
    </source>
</evidence>
<dbReference type="SUPFAM" id="SSF56059">
    <property type="entry name" value="Glutathione synthetase ATP-binding domain-like"/>
    <property type="match status" value="1"/>
</dbReference>
<dbReference type="EMBL" id="AP018711">
    <property type="protein sequence ID" value="BBE33944.1"/>
    <property type="molecule type" value="Genomic_DNA"/>
</dbReference>
<protein>
    <submittedName>
        <fullName evidence="3">Polysaccharide biosynthesis protein</fullName>
    </submittedName>
</protein>
<keyword evidence="5" id="KW-1185">Reference proteome</keyword>
<dbReference type="EMBL" id="RBWX01000007">
    <property type="protein sequence ID" value="RKS91023.1"/>
    <property type="molecule type" value="Genomic_DNA"/>
</dbReference>
<organism evidence="2 4">
    <name type="scientific">Sphingosinicella microcystinivorans</name>
    <dbReference type="NCBI Taxonomy" id="335406"/>
    <lineage>
        <taxon>Bacteria</taxon>
        <taxon>Pseudomonadati</taxon>
        <taxon>Pseudomonadota</taxon>
        <taxon>Alphaproteobacteria</taxon>
        <taxon>Sphingomonadales</taxon>
        <taxon>Sphingosinicellaceae</taxon>
        <taxon>Sphingosinicella</taxon>
    </lineage>
</organism>
<evidence type="ECO:0000313" key="2">
    <source>
        <dbReference type="EMBL" id="BBE33944.1"/>
    </source>
</evidence>
<evidence type="ECO:0000313" key="5">
    <source>
        <dbReference type="Proteomes" id="UP000276029"/>
    </source>
</evidence>
<dbReference type="Gene3D" id="3.30.470.20">
    <property type="entry name" value="ATP-grasp fold, B domain"/>
    <property type="match status" value="1"/>
</dbReference>